<proteinExistence type="predicted"/>
<dbReference type="EMBL" id="KE344892">
    <property type="protein sequence ID" value="EXB84514.1"/>
    <property type="molecule type" value="Genomic_DNA"/>
</dbReference>
<evidence type="ECO:0000256" key="1">
    <source>
        <dbReference type="SAM" id="MobiDB-lite"/>
    </source>
</evidence>
<organism evidence="2 3">
    <name type="scientific">Morus notabilis</name>
    <dbReference type="NCBI Taxonomy" id="981085"/>
    <lineage>
        <taxon>Eukaryota</taxon>
        <taxon>Viridiplantae</taxon>
        <taxon>Streptophyta</taxon>
        <taxon>Embryophyta</taxon>
        <taxon>Tracheophyta</taxon>
        <taxon>Spermatophyta</taxon>
        <taxon>Magnoliopsida</taxon>
        <taxon>eudicotyledons</taxon>
        <taxon>Gunneridae</taxon>
        <taxon>Pentapetalae</taxon>
        <taxon>rosids</taxon>
        <taxon>fabids</taxon>
        <taxon>Rosales</taxon>
        <taxon>Moraceae</taxon>
        <taxon>Moreae</taxon>
        <taxon>Morus</taxon>
    </lineage>
</organism>
<name>W9RP96_9ROSA</name>
<feature type="compositionally biased region" description="Basic and acidic residues" evidence="1">
    <location>
        <begin position="58"/>
        <end position="74"/>
    </location>
</feature>
<gene>
    <name evidence="2" type="ORF">L484_015846</name>
</gene>
<protein>
    <submittedName>
        <fullName evidence="2">Uncharacterized protein</fullName>
    </submittedName>
</protein>
<reference evidence="3" key="1">
    <citation type="submission" date="2013-01" db="EMBL/GenBank/DDBJ databases">
        <title>Draft Genome Sequence of a Mulberry Tree, Morus notabilis C.K. Schneid.</title>
        <authorList>
            <person name="He N."/>
            <person name="Zhao S."/>
        </authorList>
    </citation>
    <scope>NUCLEOTIDE SEQUENCE</scope>
</reference>
<dbReference type="PANTHER" id="PTHR33132:SF135">
    <property type="entry name" value="OS02G0799700 PROTEIN"/>
    <property type="match status" value="1"/>
</dbReference>
<evidence type="ECO:0000313" key="3">
    <source>
        <dbReference type="Proteomes" id="UP000030645"/>
    </source>
</evidence>
<keyword evidence="3" id="KW-1185">Reference proteome</keyword>
<dbReference type="Proteomes" id="UP000030645">
    <property type="component" value="Unassembled WGS sequence"/>
</dbReference>
<dbReference type="PANTHER" id="PTHR33132">
    <property type="entry name" value="OSJNBB0118P14.9 PROTEIN"/>
    <property type="match status" value="1"/>
</dbReference>
<feature type="region of interest" description="Disordered" evidence="1">
    <location>
        <begin position="115"/>
        <end position="146"/>
    </location>
</feature>
<feature type="compositionally biased region" description="Basic and acidic residues" evidence="1">
    <location>
        <begin position="121"/>
        <end position="133"/>
    </location>
</feature>
<dbReference type="eggNOG" id="ENOG502SBS4">
    <property type="taxonomic scope" value="Eukaryota"/>
</dbReference>
<feature type="region of interest" description="Disordered" evidence="1">
    <location>
        <begin position="54"/>
        <end position="77"/>
    </location>
</feature>
<dbReference type="AlphaFoldDB" id="W9RP96"/>
<evidence type="ECO:0000313" key="2">
    <source>
        <dbReference type="EMBL" id="EXB84514.1"/>
    </source>
</evidence>
<accession>W9RP96</accession>
<sequence length="146" mass="15898">MAEIGGDAMAKLPSYGDGAPLRIKRCDKMKKAQTLEDGLARALMQKKIAKKVISSVESNKHNDSSEKIMAERPKSAAADHITSSKKACICAPTNHAGSFRCHLHRTKNIVSCTLQQDRDDDNNKKSNGREKSSVRTIGDGQARPGH</sequence>